<evidence type="ECO:0000313" key="1">
    <source>
        <dbReference type="EMBL" id="MPM30539.1"/>
    </source>
</evidence>
<reference evidence="1" key="1">
    <citation type="submission" date="2019-08" db="EMBL/GenBank/DDBJ databases">
        <authorList>
            <person name="Kucharzyk K."/>
            <person name="Murdoch R.W."/>
            <person name="Higgins S."/>
            <person name="Loffler F."/>
        </authorList>
    </citation>
    <scope>NUCLEOTIDE SEQUENCE</scope>
</reference>
<protein>
    <submittedName>
        <fullName evidence="1">Uncharacterized protein</fullName>
    </submittedName>
</protein>
<dbReference type="EMBL" id="VSSQ01005815">
    <property type="protein sequence ID" value="MPM30539.1"/>
    <property type="molecule type" value="Genomic_DNA"/>
</dbReference>
<comment type="caution">
    <text evidence="1">The sequence shown here is derived from an EMBL/GenBank/DDBJ whole genome shotgun (WGS) entry which is preliminary data.</text>
</comment>
<name>A0A644YQE4_9ZZZZ</name>
<accession>A0A644YQE4</accession>
<proteinExistence type="predicted"/>
<gene>
    <name evidence="1" type="ORF">SDC9_77089</name>
</gene>
<organism evidence="1">
    <name type="scientific">bioreactor metagenome</name>
    <dbReference type="NCBI Taxonomy" id="1076179"/>
    <lineage>
        <taxon>unclassified sequences</taxon>
        <taxon>metagenomes</taxon>
        <taxon>ecological metagenomes</taxon>
    </lineage>
</organism>
<sequence>MENTGCLSVEVYAGLLHKSKGLDVIVKCSAADSGAQFHKDRVAGVADTLLQCFAAVASGFPAGDSGPCHHFISGAIEGVVKRGLVFLQRHGQCHDLEDRPRLIGIGNGLVAPGGLPNLHLPLSIICAGEPAQFRKQRLIRNFARIVEVIGRVGCHSEDFTGVDVHDDGSRPIANLIFVYGVFEVLFNKMLNPFIDGEYKIITVACIDILFVFKGHISALRVFQGDDAPRHSHQNIVVVGLHAFDAFPVDVCKADDMGSKAPIRIISLGVFGQGHAGQLIVGDKLSHLVSLLLLNLTFDHFVVVVGLHFFHEGFLRNSENSGQLRCHKRHGLGVALCN</sequence>
<dbReference type="AlphaFoldDB" id="A0A644YQE4"/>